<dbReference type="PANTHER" id="PTHR31731">
    <property type="match status" value="1"/>
</dbReference>
<dbReference type="InterPro" id="IPR016140">
    <property type="entry name" value="Bifunc_inhib/LTP/seed_store"/>
</dbReference>
<dbReference type="EMBL" id="NQVE01000143">
    <property type="protein sequence ID" value="RAL44471.1"/>
    <property type="molecule type" value="Genomic_DNA"/>
</dbReference>
<dbReference type="InterPro" id="IPR036312">
    <property type="entry name" value="Bifun_inhib/LTP/seed_sf"/>
</dbReference>
<sequence length="130" mass="13300">MDSKTPLSLALFLSTTLLFFTLVSGCTTGCPHNTNPNPNPAEGHCPRGVLKLGACANLLNGNVGAMVGTPPDSPHCCSALGGLLDLEAAVCLCTALKATVLGINIDIPISLTLLLNTCGKQQPPPDFICA</sequence>
<dbReference type="Proteomes" id="UP000249390">
    <property type="component" value="Unassembled WGS sequence"/>
</dbReference>
<organism evidence="3 4">
    <name type="scientific">Cuscuta australis</name>
    <dbReference type="NCBI Taxonomy" id="267555"/>
    <lineage>
        <taxon>Eukaryota</taxon>
        <taxon>Viridiplantae</taxon>
        <taxon>Streptophyta</taxon>
        <taxon>Embryophyta</taxon>
        <taxon>Tracheophyta</taxon>
        <taxon>Spermatophyta</taxon>
        <taxon>Magnoliopsida</taxon>
        <taxon>eudicotyledons</taxon>
        <taxon>Gunneridae</taxon>
        <taxon>Pentapetalae</taxon>
        <taxon>asterids</taxon>
        <taxon>lamiids</taxon>
        <taxon>Solanales</taxon>
        <taxon>Convolvulaceae</taxon>
        <taxon>Cuscuteae</taxon>
        <taxon>Cuscuta</taxon>
        <taxon>Cuscuta subgen. Grammica</taxon>
        <taxon>Cuscuta sect. Cleistogrammica</taxon>
    </lineage>
</organism>
<name>A0A328DJX3_9ASTE</name>
<evidence type="ECO:0000256" key="1">
    <source>
        <dbReference type="SAM" id="SignalP"/>
    </source>
</evidence>
<feature type="signal peptide" evidence="1">
    <location>
        <begin position="1"/>
        <end position="25"/>
    </location>
</feature>
<protein>
    <recommendedName>
        <fullName evidence="2">Bifunctional inhibitor/plant lipid transfer protein/seed storage helical domain-containing protein</fullName>
    </recommendedName>
</protein>
<dbReference type="InterPro" id="IPR051636">
    <property type="entry name" value="Plant_LTP/defense-related"/>
</dbReference>
<evidence type="ECO:0000259" key="2">
    <source>
        <dbReference type="SMART" id="SM00499"/>
    </source>
</evidence>
<dbReference type="SMART" id="SM00499">
    <property type="entry name" value="AAI"/>
    <property type="match status" value="1"/>
</dbReference>
<accession>A0A328DJX3</accession>
<comment type="caution">
    <text evidence="3">The sequence shown here is derived from an EMBL/GenBank/DDBJ whole genome shotgun (WGS) entry which is preliminary data.</text>
</comment>
<evidence type="ECO:0000313" key="4">
    <source>
        <dbReference type="Proteomes" id="UP000249390"/>
    </source>
</evidence>
<dbReference type="PROSITE" id="PS51257">
    <property type="entry name" value="PROKAR_LIPOPROTEIN"/>
    <property type="match status" value="1"/>
</dbReference>
<dbReference type="SUPFAM" id="SSF47699">
    <property type="entry name" value="Bifunctional inhibitor/lipid-transfer protein/seed storage 2S albumin"/>
    <property type="match status" value="1"/>
</dbReference>
<dbReference type="Pfam" id="PF14547">
    <property type="entry name" value="Hydrophob_seed"/>
    <property type="match status" value="1"/>
</dbReference>
<reference evidence="3 4" key="1">
    <citation type="submission" date="2018-06" db="EMBL/GenBank/DDBJ databases">
        <title>The Genome of Cuscuta australis (Dodder) Provides Insight into the Evolution of Plant Parasitism.</title>
        <authorList>
            <person name="Liu H."/>
        </authorList>
    </citation>
    <scope>NUCLEOTIDE SEQUENCE [LARGE SCALE GENOMIC DNA]</scope>
    <source>
        <strain evidence="4">cv. Yunnan</strain>
        <tissue evidence="3">Vines</tissue>
    </source>
</reference>
<gene>
    <name evidence="3" type="ORF">DM860_011748</name>
</gene>
<feature type="chain" id="PRO_5016435477" description="Bifunctional inhibitor/plant lipid transfer protein/seed storage helical domain-containing protein" evidence="1">
    <location>
        <begin position="26"/>
        <end position="130"/>
    </location>
</feature>
<feature type="domain" description="Bifunctional inhibitor/plant lipid transfer protein/seed storage helical" evidence="2">
    <location>
        <begin position="45"/>
        <end position="129"/>
    </location>
</feature>
<proteinExistence type="predicted"/>
<dbReference type="CDD" id="cd01958">
    <property type="entry name" value="HPS_like"/>
    <property type="match status" value="1"/>
</dbReference>
<keyword evidence="4" id="KW-1185">Reference proteome</keyword>
<dbReference type="AlphaFoldDB" id="A0A328DJX3"/>
<dbReference type="InterPro" id="IPR027923">
    <property type="entry name" value="Hydrophob_seed_dom"/>
</dbReference>
<dbReference type="Gene3D" id="1.10.110.10">
    <property type="entry name" value="Plant lipid-transfer and hydrophobic proteins"/>
    <property type="match status" value="1"/>
</dbReference>
<keyword evidence="1" id="KW-0732">Signal</keyword>
<evidence type="ECO:0000313" key="3">
    <source>
        <dbReference type="EMBL" id="RAL44471.1"/>
    </source>
</evidence>